<organism evidence="7 8">
    <name type="scientific">Bugula neritina</name>
    <name type="common">Brown bryozoan</name>
    <name type="synonym">Sertularia neritina</name>
    <dbReference type="NCBI Taxonomy" id="10212"/>
    <lineage>
        <taxon>Eukaryota</taxon>
        <taxon>Metazoa</taxon>
        <taxon>Spiralia</taxon>
        <taxon>Lophotrochozoa</taxon>
        <taxon>Bryozoa</taxon>
        <taxon>Gymnolaemata</taxon>
        <taxon>Cheilostomatida</taxon>
        <taxon>Flustrina</taxon>
        <taxon>Buguloidea</taxon>
        <taxon>Bugulidae</taxon>
        <taxon>Bugula</taxon>
    </lineage>
</organism>
<evidence type="ECO:0000259" key="5">
    <source>
        <dbReference type="Pfam" id="PF14008"/>
    </source>
</evidence>
<dbReference type="Pfam" id="PF16656">
    <property type="entry name" value="Pur_ac_phosph_N"/>
    <property type="match status" value="1"/>
</dbReference>
<dbReference type="CDD" id="cd00839">
    <property type="entry name" value="MPP_PAPs"/>
    <property type="match status" value="1"/>
</dbReference>
<feature type="domain" description="Purple acid phosphatase N-terminal" evidence="6">
    <location>
        <begin position="44"/>
        <end position="136"/>
    </location>
</feature>
<evidence type="ECO:0000313" key="8">
    <source>
        <dbReference type="Proteomes" id="UP000593567"/>
    </source>
</evidence>
<dbReference type="EC" id="3.1.3.2" evidence="3"/>
<dbReference type="InterPro" id="IPR029052">
    <property type="entry name" value="Metallo-depent_PP-like"/>
</dbReference>
<dbReference type="AlphaFoldDB" id="A0A7J7JW36"/>
<sequence length="466" mass="52810">MTASYISVVKLAIFISASSLVCCLPQSGKHDLTLQDDPPDQRYPQHVHLSLGVAETEMVVTWTTFQETPGAAEYSLPMSPQKMTVPSTVTIFIDGGDEHRKYYIHRAHMTHLKPSQVYSYRVGDESGGWSPLFSFRATPSGPNWSPVVAVYGDLGNRNGRSIGRLQTEAQYETINAVFHIGDFAYDMQEDNGRVGDDFMAQIESIAGYVPYMTAVGNHENPYNFSNYRNRFSMPGGDGEGLFYSFDYGPAHIVIFSSEFYFFLNQGLELIAKQKLWLMKDFEAANKNRAERPWLIVQSHRPMYCSNNDDDDCSISKELENNVSLVGGACRVLRYALEDTLYEAGVDMYISAHEHSYERAWPIYDRKICNGSYDHPYTDPSAPVHIITGSAGMQSGHDAFETEVPFWSAYRTQNYGYSRLHITNATHMLVEWVDDEQDGKVTDSIWVIKNKHGAGTYDCHLKEEKRW</sequence>
<name>A0A7J7JW36_BUGNE</name>
<dbReference type="PANTHER" id="PTHR45867:SF3">
    <property type="entry name" value="ACID PHOSPHATASE TYPE 7"/>
    <property type="match status" value="1"/>
</dbReference>
<feature type="domain" description="Purple acid phosphatase C-terminal" evidence="5">
    <location>
        <begin position="381"/>
        <end position="443"/>
    </location>
</feature>
<dbReference type="PANTHER" id="PTHR45867">
    <property type="entry name" value="PURPLE ACID PHOSPHATASE"/>
    <property type="match status" value="1"/>
</dbReference>
<dbReference type="GO" id="GO:0046872">
    <property type="term" value="F:metal ion binding"/>
    <property type="evidence" value="ECO:0007669"/>
    <property type="project" value="InterPro"/>
</dbReference>
<feature type="signal peptide" evidence="3">
    <location>
        <begin position="1"/>
        <end position="23"/>
    </location>
</feature>
<dbReference type="Pfam" id="PF14008">
    <property type="entry name" value="Metallophos_C"/>
    <property type="match status" value="1"/>
</dbReference>
<keyword evidence="1 3" id="KW-0732">Signal</keyword>
<evidence type="ECO:0000256" key="1">
    <source>
        <dbReference type="ARBA" id="ARBA00022729"/>
    </source>
</evidence>
<proteinExistence type="inferred from homology"/>
<dbReference type="InterPro" id="IPR041792">
    <property type="entry name" value="MPP_PAP"/>
</dbReference>
<evidence type="ECO:0000256" key="2">
    <source>
        <dbReference type="ARBA" id="ARBA00023180"/>
    </source>
</evidence>
<reference evidence="7" key="1">
    <citation type="submission" date="2020-06" db="EMBL/GenBank/DDBJ databases">
        <title>Draft genome of Bugula neritina, a colonial animal packing powerful symbionts and potential medicines.</title>
        <authorList>
            <person name="Rayko M."/>
        </authorList>
    </citation>
    <scope>NUCLEOTIDE SEQUENCE [LARGE SCALE GENOMIC DNA]</scope>
    <source>
        <strain evidence="7">Kwan_BN1</strain>
    </source>
</reference>
<evidence type="ECO:0000313" key="7">
    <source>
        <dbReference type="EMBL" id="KAF6030065.1"/>
    </source>
</evidence>
<dbReference type="Pfam" id="PF00149">
    <property type="entry name" value="Metallophos"/>
    <property type="match status" value="1"/>
</dbReference>
<dbReference type="Gene3D" id="3.60.21.10">
    <property type="match status" value="1"/>
</dbReference>
<keyword evidence="2" id="KW-0325">Glycoprotein</keyword>
<comment type="similarity">
    <text evidence="3">Belongs to the metallophosphoesterase superfamily. Purple acid phosphatase family.</text>
</comment>
<dbReference type="InterPro" id="IPR015914">
    <property type="entry name" value="PAPs_N"/>
</dbReference>
<feature type="domain" description="Calcineurin-like phosphoesterase" evidence="4">
    <location>
        <begin position="148"/>
        <end position="356"/>
    </location>
</feature>
<dbReference type="GO" id="GO:0003993">
    <property type="term" value="F:acid phosphatase activity"/>
    <property type="evidence" value="ECO:0007669"/>
    <property type="project" value="UniProtKB-EC"/>
</dbReference>
<dbReference type="InterPro" id="IPR025733">
    <property type="entry name" value="PAPs_C"/>
</dbReference>
<dbReference type="Gene3D" id="2.60.40.380">
    <property type="entry name" value="Purple acid phosphatase-like, N-terminal"/>
    <property type="match status" value="1"/>
</dbReference>
<dbReference type="EMBL" id="VXIV02001759">
    <property type="protein sequence ID" value="KAF6030065.1"/>
    <property type="molecule type" value="Genomic_DNA"/>
</dbReference>
<evidence type="ECO:0000259" key="6">
    <source>
        <dbReference type="Pfam" id="PF16656"/>
    </source>
</evidence>
<dbReference type="SUPFAM" id="SSF49363">
    <property type="entry name" value="Purple acid phosphatase, N-terminal domain"/>
    <property type="match status" value="1"/>
</dbReference>
<keyword evidence="8" id="KW-1185">Reference proteome</keyword>
<accession>A0A7J7JW36</accession>
<keyword evidence="3" id="KW-0378">Hydrolase</keyword>
<evidence type="ECO:0000259" key="4">
    <source>
        <dbReference type="Pfam" id="PF00149"/>
    </source>
</evidence>
<comment type="catalytic activity">
    <reaction evidence="3">
        <text>a phosphate monoester + H2O = an alcohol + phosphate</text>
        <dbReference type="Rhea" id="RHEA:15017"/>
        <dbReference type="ChEBI" id="CHEBI:15377"/>
        <dbReference type="ChEBI" id="CHEBI:30879"/>
        <dbReference type="ChEBI" id="CHEBI:43474"/>
        <dbReference type="ChEBI" id="CHEBI:67140"/>
        <dbReference type="EC" id="3.1.3.2"/>
    </reaction>
</comment>
<dbReference type="Proteomes" id="UP000593567">
    <property type="component" value="Unassembled WGS sequence"/>
</dbReference>
<dbReference type="InterPro" id="IPR008963">
    <property type="entry name" value="Purple_acid_Pase-like_N"/>
</dbReference>
<feature type="chain" id="PRO_5029939777" description="Purple acid phosphatase" evidence="3">
    <location>
        <begin position="24"/>
        <end position="466"/>
    </location>
</feature>
<gene>
    <name evidence="7" type="ORF">EB796_011616</name>
</gene>
<dbReference type="InterPro" id="IPR004843">
    <property type="entry name" value="Calcineurin-like_PHP"/>
</dbReference>
<comment type="caution">
    <text evidence="7">The sequence shown here is derived from an EMBL/GenBank/DDBJ whole genome shotgun (WGS) entry which is preliminary data.</text>
</comment>
<dbReference type="SUPFAM" id="SSF56300">
    <property type="entry name" value="Metallo-dependent phosphatases"/>
    <property type="match status" value="1"/>
</dbReference>
<evidence type="ECO:0000256" key="3">
    <source>
        <dbReference type="RuleBase" id="RU361203"/>
    </source>
</evidence>
<dbReference type="OrthoDB" id="45007at2759"/>
<protein>
    <recommendedName>
        <fullName evidence="3">Purple acid phosphatase</fullName>
        <ecNumber evidence="3">3.1.3.2</ecNumber>
    </recommendedName>
</protein>